<accession>A0A261UFN8</accession>
<dbReference type="PIRSF" id="PIRSF017082">
    <property type="entry name" value="YflP"/>
    <property type="match status" value="1"/>
</dbReference>
<dbReference type="EMBL" id="NEVS01000004">
    <property type="protein sequence ID" value="OZI60749.1"/>
    <property type="molecule type" value="Genomic_DNA"/>
</dbReference>
<feature type="chain" id="PRO_5012469923" evidence="2">
    <location>
        <begin position="23"/>
        <end position="327"/>
    </location>
</feature>
<evidence type="ECO:0000256" key="2">
    <source>
        <dbReference type="SAM" id="SignalP"/>
    </source>
</evidence>
<dbReference type="InterPro" id="IPR042100">
    <property type="entry name" value="Bug_dom1"/>
</dbReference>
<dbReference type="SUPFAM" id="SSF53850">
    <property type="entry name" value="Periplasmic binding protein-like II"/>
    <property type="match status" value="1"/>
</dbReference>
<proteinExistence type="inferred from homology"/>
<dbReference type="Proteomes" id="UP000215767">
    <property type="component" value="Unassembled WGS sequence"/>
</dbReference>
<comment type="caution">
    <text evidence="3">The sequence shown here is derived from an EMBL/GenBank/DDBJ whole genome shotgun (WGS) entry which is preliminary data.</text>
</comment>
<dbReference type="Gene3D" id="3.40.190.150">
    <property type="entry name" value="Bordetella uptake gene, domain 1"/>
    <property type="match status" value="1"/>
</dbReference>
<dbReference type="Pfam" id="PF03401">
    <property type="entry name" value="TctC"/>
    <property type="match status" value="1"/>
</dbReference>
<sequence>MKRHAWLAAGLAAWTSMGAAHAGEGAAKWPAQQVNLVVGYAPGGTTDIIARAVASVLTEQSGHPFVVENRTGANSNIGAEFVKRAAPDGYTFFVGSTANAINRTLYANLNYDIAADYRGVALLGTVPNVLVVNPKLPIHNVQEYIAYAKAHPGKLTCASSGTGSAIHMSCELFKIQTGTQILHVPYRGSGPAMTDLLGGQVDSIFDNLPTELPNVQAGKLRALGVTTAQRSPFAPDIPTLRESGLPDFSVESWFGLFAPKDTDPAIVDKMNAALNKALANARLQGIYKQSGITLPPPPNSPAQFGTFVQGEVTRWADVVKRSGAHVD</sequence>
<gene>
    <name evidence="3" type="ORF">CAL28_15310</name>
</gene>
<keyword evidence="4" id="KW-1185">Reference proteome</keyword>
<dbReference type="CDD" id="cd13578">
    <property type="entry name" value="PBP2_Bug27"/>
    <property type="match status" value="1"/>
</dbReference>
<keyword evidence="2" id="KW-0732">Signal</keyword>
<dbReference type="PANTHER" id="PTHR42928:SF5">
    <property type="entry name" value="BLR1237 PROTEIN"/>
    <property type="match status" value="1"/>
</dbReference>
<dbReference type="PANTHER" id="PTHR42928">
    <property type="entry name" value="TRICARBOXYLATE-BINDING PROTEIN"/>
    <property type="match status" value="1"/>
</dbReference>
<reference evidence="4" key="1">
    <citation type="submission" date="2017-05" db="EMBL/GenBank/DDBJ databases">
        <title>Complete and WGS of Bordetella genogroups.</title>
        <authorList>
            <person name="Spilker T."/>
            <person name="Lipuma J."/>
        </authorList>
    </citation>
    <scope>NUCLEOTIDE SEQUENCE [LARGE SCALE GENOMIC DNA]</scope>
    <source>
        <strain evidence="4">AU8856</strain>
    </source>
</reference>
<dbReference type="Gene3D" id="3.40.190.10">
    <property type="entry name" value="Periplasmic binding protein-like II"/>
    <property type="match status" value="1"/>
</dbReference>
<dbReference type="OrthoDB" id="8678477at2"/>
<organism evidence="3 4">
    <name type="scientific">Bordetella genomosp. 11</name>
    <dbReference type="NCBI Taxonomy" id="1416808"/>
    <lineage>
        <taxon>Bacteria</taxon>
        <taxon>Pseudomonadati</taxon>
        <taxon>Pseudomonadota</taxon>
        <taxon>Betaproteobacteria</taxon>
        <taxon>Burkholderiales</taxon>
        <taxon>Alcaligenaceae</taxon>
        <taxon>Bordetella</taxon>
    </lineage>
</organism>
<dbReference type="InterPro" id="IPR005064">
    <property type="entry name" value="BUG"/>
</dbReference>
<evidence type="ECO:0000256" key="1">
    <source>
        <dbReference type="ARBA" id="ARBA00006987"/>
    </source>
</evidence>
<feature type="signal peptide" evidence="2">
    <location>
        <begin position="1"/>
        <end position="22"/>
    </location>
</feature>
<name>A0A261UFN8_9BORD</name>
<comment type="similarity">
    <text evidence="1">Belongs to the UPF0065 (bug) family.</text>
</comment>
<evidence type="ECO:0000313" key="3">
    <source>
        <dbReference type="EMBL" id="OZI60749.1"/>
    </source>
</evidence>
<protein>
    <submittedName>
        <fullName evidence="3">MFS transporter</fullName>
    </submittedName>
</protein>
<evidence type="ECO:0000313" key="4">
    <source>
        <dbReference type="Proteomes" id="UP000215767"/>
    </source>
</evidence>
<dbReference type="AlphaFoldDB" id="A0A261UFN8"/>